<organism evidence="3 4">
    <name type="scientific">Lobosporangium transversale</name>
    <dbReference type="NCBI Taxonomy" id="64571"/>
    <lineage>
        <taxon>Eukaryota</taxon>
        <taxon>Fungi</taxon>
        <taxon>Fungi incertae sedis</taxon>
        <taxon>Mucoromycota</taxon>
        <taxon>Mortierellomycotina</taxon>
        <taxon>Mortierellomycetes</taxon>
        <taxon>Mortierellales</taxon>
        <taxon>Mortierellaceae</taxon>
        <taxon>Lobosporangium</taxon>
    </lineage>
</organism>
<keyword evidence="4" id="KW-1185">Reference proteome</keyword>
<feature type="compositionally biased region" description="Basic and acidic residues" evidence="1">
    <location>
        <begin position="86"/>
        <end position="103"/>
    </location>
</feature>
<gene>
    <name evidence="3" type="ORF">BCR41DRAFT_240377</name>
</gene>
<dbReference type="Proteomes" id="UP000193648">
    <property type="component" value="Unassembled WGS sequence"/>
</dbReference>
<dbReference type="RefSeq" id="XP_021875403.1">
    <property type="nucleotide sequence ID" value="XM_022020123.1"/>
</dbReference>
<feature type="transmembrane region" description="Helical" evidence="2">
    <location>
        <begin position="12"/>
        <end position="33"/>
    </location>
</feature>
<dbReference type="EMBL" id="MCFF01000082">
    <property type="protein sequence ID" value="ORY95203.1"/>
    <property type="molecule type" value="Genomic_DNA"/>
</dbReference>
<dbReference type="GeneID" id="33561967"/>
<feature type="compositionally biased region" description="Acidic residues" evidence="1">
    <location>
        <begin position="104"/>
        <end position="114"/>
    </location>
</feature>
<dbReference type="AlphaFoldDB" id="A0A1Y2G5I9"/>
<feature type="region of interest" description="Disordered" evidence="1">
    <location>
        <begin position="69"/>
        <end position="114"/>
    </location>
</feature>
<dbReference type="InParanoid" id="A0A1Y2G5I9"/>
<keyword evidence="2" id="KW-1133">Transmembrane helix</keyword>
<keyword evidence="2" id="KW-0472">Membrane</keyword>
<accession>A0A1Y2G5I9</accession>
<protein>
    <submittedName>
        <fullName evidence="3">Uncharacterized protein</fullName>
    </submittedName>
</protein>
<reference evidence="3 4" key="1">
    <citation type="submission" date="2016-07" db="EMBL/GenBank/DDBJ databases">
        <title>Pervasive Adenine N6-methylation of Active Genes in Fungi.</title>
        <authorList>
            <consortium name="DOE Joint Genome Institute"/>
            <person name="Mondo S.J."/>
            <person name="Dannebaum R.O."/>
            <person name="Kuo R.C."/>
            <person name="Labutti K."/>
            <person name="Haridas S."/>
            <person name="Kuo A."/>
            <person name="Salamov A."/>
            <person name="Ahrendt S.R."/>
            <person name="Lipzen A."/>
            <person name="Sullivan W."/>
            <person name="Andreopoulos W.B."/>
            <person name="Clum A."/>
            <person name="Lindquist E."/>
            <person name="Daum C."/>
            <person name="Ramamoorthy G.K."/>
            <person name="Gryganskyi A."/>
            <person name="Culley D."/>
            <person name="Magnuson J.K."/>
            <person name="James T.Y."/>
            <person name="O'Malley M.A."/>
            <person name="Stajich J.E."/>
            <person name="Spatafora J.W."/>
            <person name="Visel A."/>
            <person name="Grigoriev I.V."/>
        </authorList>
    </citation>
    <scope>NUCLEOTIDE SEQUENCE [LARGE SCALE GENOMIC DNA]</scope>
    <source>
        <strain evidence="3 4">NRRL 3116</strain>
    </source>
</reference>
<name>A0A1Y2G5I9_9FUNG</name>
<evidence type="ECO:0000313" key="3">
    <source>
        <dbReference type="EMBL" id="ORY95203.1"/>
    </source>
</evidence>
<feature type="compositionally biased region" description="Basic residues" evidence="1">
    <location>
        <begin position="69"/>
        <end position="85"/>
    </location>
</feature>
<evidence type="ECO:0000256" key="2">
    <source>
        <dbReference type="SAM" id="Phobius"/>
    </source>
</evidence>
<sequence length="114" mass="13397">MYFNTTQLPIGPWTMFNASAPFFFLAISLSLSLDYFPSYPFLYCPSSPVPCSVCHLDKHVVTVNTHRQITHYRNNKHAMRKRKRKNENEKEKGKEKKKGRDGGMDELENERERD</sequence>
<comment type="caution">
    <text evidence="3">The sequence shown here is derived from an EMBL/GenBank/DDBJ whole genome shotgun (WGS) entry which is preliminary data.</text>
</comment>
<evidence type="ECO:0000313" key="4">
    <source>
        <dbReference type="Proteomes" id="UP000193648"/>
    </source>
</evidence>
<keyword evidence="2" id="KW-0812">Transmembrane</keyword>
<proteinExistence type="predicted"/>
<evidence type="ECO:0000256" key="1">
    <source>
        <dbReference type="SAM" id="MobiDB-lite"/>
    </source>
</evidence>